<evidence type="ECO:0000313" key="15">
    <source>
        <dbReference type="EMBL" id="SHE56106.1"/>
    </source>
</evidence>
<dbReference type="InterPro" id="IPR036761">
    <property type="entry name" value="TTHA0802/YceI-like_sf"/>
</dbReference>
<keyword evidence="6 13" id="KW-0812">Transmembrane</keyword>
<dbReference type="GO" id="GO:0009055">
    <property type="term" value="F:electron transfer activity"/>
    <property type="evidence" value="ECO:0007669"/>
    <property type="project" value="InterPro"/>
</dbReference>
<dbReference type="Gene3D" id="2.40.128.110">
    <property type="entry name" value="Lipid/polyisoprenoid-binding, YceI-like"/>
    <property type="match status" value="1"/>
</dbReference>
<gene>
    <name evidence="15" type="ORF">SAMN05444279_10469</name>
</gene>
<comment type="subcellular location">
    <subcellularLocation>
        <location evidence="2">Cell membrane</location>
        <topology evidence="2">Multi-pass membrane protein</topology>
    </subcellularLocation>
</comment>
<evidence type="ECO:0000256" key="5">
    <source>
        <dbReference type="ARBA" id="ARBA00022617"/>
    </source>
</evidence>
<comment type="cofactor">
    <cofactor evidence="1">
        <name>heme b</name>
        <dbReference type="ChEBI" id="CHEBI:60344"/>
    </cofactor>
</comment>
<dbReference type="SUPFAM" id="SSF101874">
    <property type="entry name" value="YceI-like"/>
    <property type="match status" value="1"/>
</dbReference>
<dbReference type="InterPro" id="IPR011577">
    <property type="entry name" value="Cyt_b561_bac/Ni-Hgenase"/>
</dbReference>
<evidence type="ECO:0000256" key="9">
    <source>
        <dbReference type="ARBA" id="ARBA00022989"/>
    </source>
</evidence>
<dbReference type="Pfam" id="PF04264">
    <property type="entry name" value="YceI"/>
    <property type="match status" value="1"/>
</dbReference>
<dbReference type="SMART" id="SM00867">
    <property type="entry name" value="YceI"/>
    <property type="match status" value="1"/>
</dbReference>
<keyword evidence="5" id="KW-0349">Heme</keyword>
<dbReference type="GO" id="GO:0046872">
    <property type="term" value="F:metal ion binding"/>
    <property type="evidence" value="ECO:0007669"/>
    <property type="project" value="UniProtKB-KW"/>
</dbReference>
<dbReference type="PANTHER" id="PTHR30529:SF1">
    <property type="entry name" value="CYTOCHROME B561 HOMOLOG 2"/>
    <property type="match status" value="1"/>
</dbReference>
<dbReference type="Pfam" id="PF01292">
    <property type="entry name" value="Ni_hydr_CYTB"/>
    <property type="match status" value="1"/>
</dbReference>
<evidence type="ECO:0000256" key="2">
    <source>
        <dbReference type="ARBA" id="ARBA00004651"/>
    </source>
</evidence>
<evidence type="ECO:0000256" key="12">
    <source>
        <dbReference type="ARBA" id="ARBA00037975"/>
    </source>
</evidence>
<keyword evidence="10" id="KW-0408">Iron</keyword>
<evidence type="ECO:0000256" key="10">
    <source>
        <dbReference type="ARBA" id="ARBA00023004"/>
    </source>
</evidence>
<dbReference type="GO" id="GO:0005886">
    <property type="term" value="C:plasma membrane"/>
    <property type="evidence" value="ECO:0007669"/>
    <property type="project" value="UniProtKB-SubCell"/>
</dbReference>
<dbReference type="OrthoDB" id="1247465at2"/>
<feature type="domain" description="Lipid/polyisoprenoid-binding YceI-like" evidence="14">
    <location>
        <begin position="250"/>
        <end position="405"/>
    </location>
</feature>
<dbReference type="Gene3D" id="1.20.950.20">
    <property type="entry name" value="Transmembrane di-heme cytochromes, Chain C"/>
    <property type="match status" value="1"/>
</dbReference>
<name>A0A1M4UH74_9RHOB</name>
<dbReference type="Proteomes" id="UP000325134">
    <property type="component" value="Unassembled WGS sequence"/>
</dbReference>
<evidence type="ECO:0000256" key="6">
    <source>
        <dbReference type="ARBA" id="ARBA00022692"/>
    </source>
</evidence>
<keyword evidence="16" id="KW-1185">Reference proteome</keyword>
<dbReference type="InterPro" id="IPR052168">
    <property type="entry name" value="Cytochrome_b561_oxidase"/>
</dbReference>
<evidence type="ECO:0000256" key="13">
    <source>
        <dbReference type="SAM" id="Phobius"/>
    </source>
</evidence>
<dbReference type="EMBL" id="FQVK01000004">
    <property type="protein sequence ID" value="SHE56106.1"/>
    <property type="molecule type" value="Genomic_DNA"/>
</dbReference>
<keyword evidence="9 13" id="KW-1133">Transmembrane helix</keyword>
<feature type="transmembrane region" description="Helical" evidence="13">
    <location>
        <begin position="66"/>
        <end position="84"/>
    </location>
</feature>
<dbReference type="InterPro" id="IPR007372">
    <property type="entry name" value="Lipid/polyisoprenoid-bd_YceI"/>
</dbReference>
<keyword evidence="4" id="KW-1003">Cell membrane</keyword>
<proteinExistence type="inferred from homology"/>
<comment type="similarity">
    <text evidence="12">Belongs to the cytochrome b561 family.</text>
</comment>
<feature type="transmembrane region" description="Helical" evidence="13">
    <location>
        <begin position="208"/>
        <end position="227"/>
    </location>
</feature>
<dbReference type="RefSeq" id="WP_149774839.1">
    <property type="nucleotide sequence ID" value="NZ_FQVK01000004.1"/>
</dbReference>
<keyword evidence="8" id="KW-0249">Electron transport</keyword>
<feature type="transmembrane region" description="Helical" evidence="13">
    <location>
        <begin position="16"/>
        <end position="35"/>
    </location>
</feature>
<dbReference type="InterPro" id="IPR016174">
    <property type="entry name" value="Di-haem_cyt_TM"/>
</dbReference>
<protein>
    <submittedName>
        <fullName evidence="15">Cytochrome b561</fullName>
    </submittedName>
</protein>
<evidence type="ECO:0000256" key="4">
    <source>
        <dbReference type="ARBA" id="ARBA00022475"/>
    </source>
</evidence>
<feature type="transmembrane region" description="Helical" evidence="13">
    <location>
        <begin position="156"/>
        <end position="175"/>
    </location>
</feature>
<accession>A0A1M4UH74</accession>
<evidence type="ECO:0000313" key="16">
    <source>
        <dbReference type="Proteomes" id="UP000325134"/>
    </source>
</evidence>
<evidence type="ECO:0000256" key="11">
    <source>
        <dbReference type="ARBA" id="ARBA00023136"/>
    </source>
</evidence>
<sequence>MPLTNTPASYGSVTKTFHWLTALLILTALPLGWIANDLAHAISDPAIPTTEADIARAARLFSLHKTVGITVFFVALARILWALSQPKPGLLNADNKPEAFAAETVHWLLYGSLVLVPLSGWIDHAATEGFAPILWPFGQNLPLVPKSPQLAELMAALHWLFMLVLVVALVLHVAGTLKHHVIDGDSTLRRMLPGQSDAPTPPDQTHSAAPAAAAAIVWIAVLAGGWATGMLGAGTRADAGSAELAEVQSDWQVQDGELAITITQLGNPVTGRFADWTAAITFDDPGTPGPAGTVDVTVSIGSLTLGSVTDQAMGPDFFDAAQFPTARFQADLVKTETGYEARGPLTIRGQSVDIVLPFILDLRGDTARMAGSVDLNRLDFGIGKTLPQEDSLAFGVTVSVNLTATRSAE</sequence>
<evidence type="ECO:0000256" key="1">
    <source>
        <dbReference type="ARBA" id="ARBA00001970"/>
    </source>
</evidence>
<dbReference type="SUPFAM" id="SSF81342">
    <property type="entry name" value="Transmembrane di-heme cytochromes"/>
    <property type="match status" value="1"/>
</dbReference>
<evidence type="ECO:0000256" key="8">
    <source>
        <dbReference type="ARBA" id="ARBA00022982"/>
    </source>
</evidence>
<dbReference type="GO" id="GO:0022904">
    <property type="term" value="P:respiratory electron transport chain"/>
    <property type="evidence" value="ECO:0007669"/>
    <property type="project" value="InterPro"/>
</dbReference>
<evidence type="ECO:0000259" key="14">
    <source>
        <dbReference type="SMART" id="SM00867"/>
    </source>
</evidence>
<dbReference type="GO" id="GO:0020037">
    <property type="term" value="F:heme binding"/>
    <property type="evidence" value="ECO:0007669"/>
    <property type="project" value="TreeGrafter"/>
</dbReference>
<organism evidence="15 16">
    <name type="scientific">Ruegeria intermedia</name>
    <dbReference type="NCBI Taxonomy" id="996115"/>
    <lineage>
        <taxon>Bacteria</taxon>
        <taxon>Pseudomonadati</taxon>
        <taxon>Pseudomonadota</taxon>
        <taxon>Alphaproteobacteria</taxon>
        <taxon>Rhodobacterales</taxon>
        <taxon>Roseobacteraceae</taxon>
        <taxon>Ruegeria</taxon>
    </lineage>
</organism>
<reference evidence="15 16" key="1">
    <citation type="submission" date="2016-11" db="EMBL/GenBank/DDBJ databases">
        <authorList>
            <person name="Varghese N."/>
            <person name="Submissions S."/>
        </authorList>
    </citation>
    <scope>NUCLEOTIDE SEQUENCE [LARGE SCALE GENOMIC DNA]</scope>
    <source>
        <strain evidence="15 16">DSM 29341</strain>
    </source>
</reference>
<dbReference type="PANTHER" id="PTHR30529">
    <property type="entry name" value="CYTOCHROME B561"/>
    <property type="match status" value="1"/>
</dbReference>
<keyword evidence="7" id="KW-0479">Metal-binding</keyword>
<dbReference type="AlphaFoldDB" id="A0A1M4UH74"/>
<keyword evidence="11 13" id="KW-0472">Membrane</keyword>
<evidence type="ECO:0000256" key="7">
    <source>
        <dbReference type="ARBA" id="ARBA00022723"/>
    </source>
</evidence>
<evidence type="ECO:0000256" key="3">
    <source>
        <dbReference type="ARBA" id="ARBA00022448"/>
    </source>
</evidence>
<keyword evidence="3" id="KW-0813">Transport</keyword>